<name>F0SB25_PSESL</name>
<dbReference type="SUPFAM" id="SSF53254">
    <property type="entry name" value="Phosphoglycerate mutase-like"/>
    <property type="match status" value="1"/>
</dbReference>
<sequence>MSKQLLIIRHASAAWPEDVKSDFERPLKKKGIKEAEDLGVFLKHNHIVPDLIACSPSKRTKQTFNLVNQELKIPVSSIVFEETIYEASYKTLFKIVNNLNNSHHLVALVGHNNGISDLLNYLSNGDEINLPPAGIALLEFPFHDWKMVSNGLAEIKLLHYPED</sequence>
<dbReference type="Pfam" id="PF00300">
    <property type="entry name" value="His_Phos_1"/>
    <property type="match status" value="1"/>
</dbReference>
<dbReference type="EMBL" id="CP002545">
    <property type="protein sequence ID" value="ADY52660.1"/>
    <property type="molecule type" value="Genomic_DNA"/>
</dbReference>
<dbReference type="STRING" id="762903.Pedsa_2108"/>
<feature type="active site" description="Tele-phosphohistidine intermediate" evidence="1">
    <location>
        <position position="10"/>
    </location>
</feature>
<dbReference type="PANTHER" id="PTHR47623:SF1">
    <property type="entry name" value="OS09G0287300 PROTEIN"/>
    <property type="match status" value="1"/>
</dbReference>
<gene>
    <name evidence="3" type="ordered locus">Pedsa_2108</name>
</gene>
<reference evidence="3 4" key="1">
    <citation type="journal article" date="2011" name="Stand. Genomic Sci.">
        <title>Complete genome sequence of the gliding, heparinolytic Pedobacter saltans type strain (113).</title>
        <authorList>
            <person name="Liolios K."/>
            <person name="Sikorski J."/>
            <person name="Lu M."/>
            <person name="Nolan M."/>
            <person name="Lapidus A."/>
            <person name="Lucas S."/>
            <person name="Hammon N."/>
            <person name="Deshpande S."/>
            <person name="Cheng J.F."/>
            <person name="Tapia R."/>
            <person name="Han C."/>
            <person name="Goodwin L."/>
            <person name="Pitluck S."/>
            <person name="Huntemann M."/>
            <person name="Ivanova N."/>
            <person name="Pagani I."/>
            <person name="Mavromatis K."/>
            <person name="Ovchinikova G."/>
            <person name="Pati A."/>
            <person name="Chen A."/>
            <person name="Palaniappan K."/>
            <person name="Land M."/>
            <person name="Hauser L."/>
            <person name="Brambilla E.M."/>
            <person name="Kotsyurbenko O."/>
            <person name="Rohde M."/>
            <person name="Tindall B.J."/>
            <person name="Abt B."/>
            <person name="Goker M."/>
            <person name="Detter J.C."/>
            <person name="Woyke T."/>
            <person name="Bristow J."/>
            <person name="Eisen J.A."/>
            <person name="Markowitz V."/>
            <person name="Hugenholtz P."/>
            <person name="Klenk H.P."/>
            <person name="Kyrpides N.C."/>
        </authorList>
    </citation>
    <scope>NUCLEOTIDE SEQUENCE [LARGE SCALE GENOMIC DNA]</scope>
    <source>
        <strain evidence="4">ATCC 51119 / DSM 12145 / JCM 21818 / LMG 10337 / NBRC 100064 / NCIMB 13643</strain>
    </source>
</reference>
<dbReference type="RefSeq" id="WP_013633147.1">
    <property type="nucleotide sequence ID" value="NC_015177.1"/>
</dbReference>
<dbReference type="InterPro" id="IPR013078">
    <property type="entry name" value="His_Pase_superF_clade-1"/>
</dbReference>
<protein>
    <submittedName>
        <fullName evidence="3">Phosphohistidine phosphatase, SixA</fullName>
    </submittedName>
</protein>
<dbReference type="CDD" id="cd07067">
    <property type="entry name" value="HP_PGM_like"/>
    <property type="match status" value="1"/>
</dbReference>
<dbReference type="PANTHER" id="PTHR47623">
    <property type="entry name" value="OS09G0287300 PROTEIN"/>
    <property type="match status" value="1"/>
</dbReference>
<dbReference type="Gene3D" id="3.40.50.1240">
    <property type="entry name" value="Phosphoglycerate mutase-like"/>
    <property type="match status" value="1"/>
</dbReference>
<keyword evidence="4" id="KW-1185">Reference proteome</keyword>
<feature type="binding site" evidence="2">
    <location>
        <begin position="86"/>
        <end position="89"/>
    </location>
    <ligand>
        <name>substrate</name>
    </ligand>
</feature>
<organism evidence="3 4">
    <name type="scientific">Pseudopedobacter saltans (strain ATCC 51119 / DSM 12145 / JCM 21818 / CCUG 39354 / LMG 10337 / NBRC 100064 / NCIMB 13643)</name>
    <name type="common">Pedobacter saltans</name>
    <dbReference type="NCBI Taxonomy" id="762903"/>
    <lineage>
        <taxon>Bacteria</taxon>
        <taxon>Pseudomonadati</taxon>
        <taxon>Bacteroidota</taxon>
        <taxon>Sphingobacteriia</taxon>
        <taxon>Sphingobacteriales</taxon>
        <taxon>Sphingobacteriaceae</taxon>
        <taxon>Pseudopedobacter</taxon>
    </lineage>
</organism>
<dbReference type="InterPro" id="IPR029033">
    <property type="entry name" value="His_PPase_superfam"/>
</dbReference>
<accession>F0SB25</accession>
<dbReference type="HOGENOM" id="CLU_084603_2_2_10"/>
<dbReference type="KEGG" id="psn:Pedsa_2108"/>
<feature type="binding site" evidence="2">
    <location>
        <position position="59"/>
    </location>
    <ligand>
        <name>substrate</name>
    </ligand>
</feature>
<evidence type="ECO:0000313" key="3">
    <source>
        <dbReference type="EMBL" id="ADY52660.1"/>
    </source>
</evidence>
<evidence type="ECO:0000256" key="1">
    <source>
        <dbReference type="PIRSR" id="PIRSR613078-1"/>
    </source>
</evidence>
<dbReference type="OrthoDB" id="9810154at2"/>
<evidence type="ECO:0000256" key="2">
    <source>
        <dbReference type="PIRSR" id="PIRSR613078-2"/>
    </source>
</evidence>
<dbReference type="Proteomes" id="UP000000310">
    <property type="component" value="Chromosome"/>
</dbReference>
<dbReference type="eggNOG" id="COG2062">
    <property type="taxonomic scope" value="Bacteria"/>
</dbReference>
<feature type="active site" description="Proton donor/acceptor" evidence="1">
    <location>
        <position position="86"/>
    </location>
</feature>
<reference evidence="4" key="2">
    <citation type="submission" date="2011-02" db="EMBL/GenBank/DDBJ databases">
        <title>The complete genome of Pedobacter saltans DSM 12145.</title>
        <authorList>
            <consortium name="US DOE Joint Genome Institute (JGI-PGF)"/>
            <person name="Lucas S."/>
            <person name="Copeland A."/>
            <person name="Lapidus A."/>
            <person name="Bruce D."/>
            <person name="Goodwin L."/>
            <person name="Pitluck S."/>
            <person name="Kyrpides N."/>
            <person name="Mavromatis K."/>
            <person name="Pagani I."/>
            <person name="Ivanova N."/>
            <person name="Ovchinnikova G."/>
            <person name="Lu M."/>
            <person name="Detter J.C."/>
            <person name="Han C."/>
            <person name="Land M."/>
            <person name="Hauser L."/>
            <person name="Markowitz V."/>
            <person name="Cheng J.-F."/>
            <person name="Hugenholtz P."/>
            <person name="Woyke T."/>
            <person name="Wu D."/>
            <person name="Tindall B."/>
            <person name="Pomrenke H.G."/>
            <person name="Brambilla E."/>
            <person name="Klenk H.-P."/>
            <person name="Eisen J.A."/>
        </authorList>
    </citation>
    <scope>NUCLEOTIDE SEQUENCE [LARGE SCALE GENOMIC DNA]</scope>
    <source>
        <strain evidence="4">ATCC 51119 / DSM 12145 / JCM 21818 / LMG 10337 / NBRC 100064 / NCIMB 13643</strain>
    </source>
</reference>
<dbReference type="AlphaFoldDB" id="F0SB25"/>
<evidence type="ECO:0000313" key="4">
    <source>
        <dbReference type="Proteomes" id="UP000000310"/>
    </source>
</evidence>
<dbReference type="SMART" id="SM00855">
    <property type="entry name" value="PGAM"/>
    <property type="match status" value="1"/>
</dbReference>
<proteinExistence type="predicted"/>